<evidence type="ECO:0000313" key="2">
    <source>
        <dbReference type="EMBL" id="RZN56627.1"/>
    </source>
</evidence>
<dbReference type="AlphaFoldDB" id="A0A520KG44"/>
<dbReference type="SMART" id="SM00989">
    <property type="entry name" value="V4R"/>
    <property type="match status" value="1"/>
</dbReference>
<dbReference type="Proteomes" id="UP000316080">
    <property type="component" value="Unassembled WGS sequence"/>
</dbReference>
<organism evidence="2 4">
    <name type="scientific">Thermoproteota archaeon</name>
    <dbReference type="NCBI Taxonomy" id="2056631"/>
    <lineage>
        <taxon>Archaea</taxon>
        <taxon>Thermoproteota</taxon>
    </lineage>
</organism>
<proteinExistence type="predicted"/>
<dbReference type="PANTHER" id="PTHR35090:SF1">
    <property type="entry name" value="SLR0144 PROTEIN"/>
    <property type="match status" value="1"/>
</dbReference>
<dbReference type="Proteomes" id="UP000317265">
    <property type="component" value="Unassembled WGS sequence"/>
</dbReference>
<dbReference type="Gene3D" id="3.30.1380.20">
    <property type="entry name" value="Trafficking protein particle complex subunit 3"/>
    <property type="match status" value="1"/>
</dbReference>
<evidence type="ECO:0000313" key="3">
    <source>
        <dbReference type="EMBL" id="TDA39594.1"/>
    </source>
</evidence>
<dbReference type="InterPro" id="IPR024096">
    <property type="entry name" value="NO_sig/Golgi_transp_ligand-bd"/>
</dbReference>
<name>A0A520KG44_9CREN</name>
<comment type="caution">
    <text evidence="2">The sequence shown here is derived from an EMBL/GenBank/DDBJ whole genome shotgun (WGS) entry which is preliminary data.</text>
</comment>
<protein>
    <recommendedName>
        <fullName evidence="1">4-vinyl reductase 4VR domain-containing protein</fullName>
    </recommendedName>
</protein>
<dbReference type="EMBL" id="RXIH01000020">
    <property type="protein sequence ID" value="RZN56627.1"/>
    <property type="molecule type" value="Genomic_DNA"/>
</dbReference>
<dbReference type="Pfam" id="PF02830">
    <property type="entry name" value="V4R"/>
    <property type="match status" value="1"/>
</dbReference>
<dbReference type="EMBL" id="QNVI01000023">
    <property type="protein sequence ID" value="TDA39594.1"/>
    <property type="molecule type" value="Genomic_DNA"/>
</dbReference>
<sequence>MKMPYPFDIGRYVIAPNRELLGLLIKKKDNIVELCSLFTSITSKYNIKVVNIIITYDKDSELKLLVFLDVTESTIPIERIILEIKKELNILEVIKSKGILIDTTSFPLMADNSRIILFRDAAYIQMFKGIRERFGSAGEAVLYYIGFESGKGFAKIHKEIAEKIGLINPLRIYEEISRKFFQWAGFGIIEIIKLQPNYSEIIIHDCFECEIAKNQLDRPYSNFVRGILAGAFTELFGTEFKCKEENCIAKGDKACKFIIYQ</sequence>
<dbReference type="InterPro" id="IPR004096">
    <property type="entry name" value="V4R"/>
</dbReference>
<reference evidence="2 4" key="2">
    <citation type="journal article" date="2019" name="Nat. Microbiol.">
        <title>Wide diversity of methane and short-chain alkane metabolisms in uncultured archaea.</title>
        <authorList>
            <person name="Borrel G."/>
            <person name="Adam P.S."/>
            <person name="McKay L.J."/>
            <person name="Chen L.X."/>
            <person name="Sierra-Garcia I.N."/>
            <person name="Sieber C.M."/>
            <person name="Letourneur Q."/>
            <person name="Ghozlane A."/>
            <person name="Andersen G.L."/>
            <person name="Li W.J."/>
            <person name="Hallam S.J."/>
            <person name="Muyzer G."/>
            <person name="de Oliveira V.M."/>
            <person name="Inskeep W.P."/>
            <person name="Banfield J.F."/>
            <person name="Gribaldo S."/>
        </authorList>
    </citation>
    <scope>NUCLEOTIDE SEQUENCE [LARGE SCALE GENOMIC DNA]</scope>
    <source>
        <strain evidence="2">Verst-YHS</strain>
    </source>
</reference>
<gene>
    <name evidence="3" type="ORF">DSO09_02055</name>
    <name evidence="2" type="ORF">EF809_02395</name>
</gene>
<feature type="domain" description="4-vinyl reductase 4VR" evidence="1">
    <location>
        <begin position="198"/>
        <end position="261"/>
    </location>
</feature>
<dbReference type="SUPFAM" id="SSF111126">
    <property type="entry name" value="Ligand-binding domain in the NO signalling and Golgi transport"/>
    <property type="match status" value="1"/>
</dbReference>
<evidence type="ECO:0000313" key="5">
    <source>
        <dbReference type="Proteomes" id="UP000317265"/>
    </source>
</evidence>
<dbReference type="PANTHER" id="PTHR35090">
    <property type="entry name" value="DNA-DIRECTED RNA POLYMERASE SUBUNIT I"/>
    <property type="match status" value="1"/>
</dbReference>
<evidence type="ECO:0000259" key="1">
    <source>
        <dbReference type="SMART" id="SM00989"/>
    </source>
</evidence>
<reference evidence="3 5" key="1">
    <citation type="journal article" date="2019" name="Nat. Microbiol.">
        <title>Expanding anaerobic alkane metabolism in the domain of Archaea.</title>
        <authorList>
            <person name="Wang Y."/>
            <person name="Wegener G."/>
            <person name="Hou J."/>
            <person name="Wang F."/>
            <person name="Xiao X."/>
        </authorList>
    </citation>
    <scope>NUCLEOTIDE SEQUENCE [LARGE SCALE GENOMIC DNA]</scope>
    <source>
        <strain evidence="3">WYZ-LMO11</strain>
    </source>
</reference>
<evidence type="ECO:0000313" key="4">
    <source>
        <dbReference type="Proteomes" id="UP000316080"/>
    </source>
</evidence>
<accession>A0A520KG44</accession>